<dbReference type="Pfam" id="PF01012">
    <property type="entry name" value="ETF"/>
    <property type="match status" value="1"/>
</dbReference>
<dbReference type="Pfam" id="PF00766">
    <property type="entry name" value="ETF_alpha"/>
    <property type="match status" value="1"/>
</dbReference>
<dbReference type="eggNOG" id="arCOG00447">
    <property type="taxonomic scope" value="Archaea"/>
</dbReference>
<name>A0A0A7GIE3_GEOAI</name>
<reference evidence="5 6" key="1">
    <citation type="journal article" date="2015" name="Appl. Environ. Microbiol.">
        <title>The Geoglobus acetivorans genome: Fe(III) reduction, acetate utilization, autotrophic growth, and degradation of aromatic compounds in a hyperthermophilic archaeon.</title>
        <authorList>
            <person name="Mardanov A.V."/>
            <person name="Slododkina G.B."/>
            <person name="Slobodkin A.I."/>
            <person name="Beletsky A.V."/>
            <person name="Gavrilov S.N."/>
            <person name="Kublanov I.V."/>
            <person name="Bonch-Osmolovskaya E.A."/>
            <person name="Skryabin K.G."/>
            <person name="Ravin N.V."/>
        </authorList>
    </citation>
    <scope>NUCLEOTIDE SEQUENCE [LARGE SCALE GENOMIC DNA]</scope>
    <source>
        <strain evidence="5 6">SBH6</strain>
    </source>
</reference>
<proteinExistence type="inferred from homology"/>
<dbReference type="CDD" id="cd01715">
    <property type="entry name" value="ETF_alpha"/>
    <property type="match status" value="1"/>
</dbReference>
<evidence type="ECO:0000313" key="5">
    <source>
        <dbReference type="EMBL" id="AIY90727.1"/>
    </source>
</evidence>
<dbReference type="HOGENOM" id="CLU_034178_0_1_2"/>
<dbReference type="InterPro" id="IPR029035">
    <property type="entry name" value="DHS-like_NAD/FAD-binding_dom"/>
</dbReference>
<dbReference type="InterPro" id="IPR014731">
    <property type="entry name" value="ETF_asu_C"/>
</dbReference>
<dbReference type="GO" id="GO:0009055">
    <property type="term" value="F:electron transfer activity"/>
    <property type="evidence" value="ECO:0007669"/>
    <property type="project" value="InterPro"/>
</dbReference>
<dbReference type="AlphaFoldDB" id="A0A0A7GIE3"/>
<dbReference type="RefSeq" id="WP_048092651.1">
    <property type="nucleotide sequence ID" value="NZ_CP009552.1"/>
</dbReference>
<evidence type="ECO:0000256" key="2">
    <source>
        <dbReference type="ARBA" id="ARBA00022448"/>
    </source>
</evidence>
<dbReference type="GO" id="GO:0050660">
    <property type="term" value="F:flavin adenine dinucleotide binding"/>
    <property type="evidence" value="ECO:0007669"/>
    <property type="project" value="InterPro"/>
</dbReference>
<evidence type="ECO:0000256" key="1">
    <source>
        <dbReference type="ARBA" id="ARBA00005817"/>
    </source>
</evidence>
<dbReference type="SUPFAM" id="SSF52467">
    <property type="entry name" value="DHS-like NAD/FAD-binding domain"/>
    <property type="match status" value="1"/>
</dbReference>
<dbReference type="STRING" id="565033.GACE_1696"/>
<gene>
    <name evidence="5" type="ORF">GACE_1696</name>
</gene>
<comment type="similarity">
    <text evidence="1">Belongs to the ETF alpha-subunit/FixB family.</text>
</comment>
<dbReference type="InterPro" id="IPR014729">
    <property type="entry name" value="Rossmann-like_a/b/a_fold"/>
</dbReference>
<evidence type="ECO:0000256" key="3">
    <source>
        <dbReference type="ARBA" id="ARBA00022630"/>
    </source>
</evidence>
<dbReference type="EMBL" id="CP009552">
    <property type="protein sequence ID" value="AIY90727.1"/>
    <property type="molecule type" value="Genomic_DNA"/>
</dbReference>
<dbReference type="Proteomes" id="UP000030624">
    <property type="component" value="Chromosome"/>
</dbReference>
<dbReference type="Gene3D" id="3.40.50.1220">
    <property type="entry name" value="TPP-binding domain"/>
    <property type="match status" value="1"/>
</dbReference>
<dbReference type="InterPro" id="IPR001308">
    <property type="entry name" value="ETF_a/FixB"/>
</dbReference>
<dbReference type="PIRSF" id="PIRSF000089">
    <property type="entry name" value="Electra_flavoP_a"/>
    <property type="match status" value="1"/>
</dbReference>
<protein>
    <submittedName>
        <fullName evidence="5">Electron transfer flavoprotein, alpha subunit</fullName>
    </submittedName>
</protein>
<dbReference type="SMART" id="SM00893">
    <property type="entry name" value="ETF"/>
    <property type="match status" value="1"/>
</dbReference>
<keyword evidence="3" id="KW-0285">Flavoprotein</keyword>
<dbReference type="SUPFAM" id="SSF52402">
    <property type="entry name" value="Adenine nucleotide alpha hydrolases-like"/>
    <property type="match status" value="1"/>
</dbReference>
<dbReference type="FunFam" id="3.40.50.1220:FF:000004">
    <property type="entry name" value="Electron transfer flavoprotein"/>
    <property type="match status" value="1"/>
</dbReference>
<keyword evidence="2" id="KW-0813">Transport</keyword>
<evidence type="ECO:0000259" key="4">
    <source>
        <dbReference type="SMART" id="SM00893"/>
    </source>
</evidence>
<dbReference type="PANTHER" id="PTHR43153">
    <property type="entry name" value="ELECTRON TRANSFER FLAVOPROTEIN ALPHA"/>
    <property type="match status" value="1"/>
</dbReference>
<dbReference type="GeneID" id="24798275"/>
<feature type="domain" description="Electron transfer flavoprotein alpha/beta-subunit N-terminal" evidence="4">
    <location>
        <begin position="3"/>
        <end position="181"/>
    </location>
</feature>
<dbReference type="PANTHER" id="PTHR43153:SF1">
    <property type="entry name" value="ELECTRON TRANSFER FLAVOPROTEIN SUBUNIT ALPHA, MITOCHONDRIAL"/>
    <property type="match status" value="1"/>
</dbReference>
<dbReference type="KEGG" id="gac:GACE_1696"/>
<evidence type="ECO:0000313" key="6">
    <source>
        <dbReference type="Proteomes" id="UP000030624"/>
    </source>
</evidence>
<accession>A0A0A7GIE3</accession>
<dbReference type="GO" id="GO:0033539">
    <property type="term" value="P:fatty acid beta-oxidation using acyl-CoA dehydrogenase"/>
    <property type="evidence" value="ECO:0007669"/>
    <property type="project" value="TreeGrafter"/>
</dbReference>
<organism evidence="5 6">
    <name type="scientific">Geoglobus acetivorans</name>
    <dbReference type="NCBI Taxonomy" id="565033"/>
    <lineage>
        <taxon>Archaea</taxon>
        <taxon>Methanobacteriati</taxon>
        <taxon>Methanobacteriota</taxon>
        <taxon>Archaeoglobi</taxon>
        <taxon>Archaeoglobales</taxon>
        <taxon>Archaeoglobaceae</taxon>
        <taxon>Geoglobus</taxon>
    </lineage>
</organism>
<dbReference type="Gene3D" id="3.40.50.620">
    <property type="entry name" value="HUPs"/>
    <property type="match status" value="1"/>
</dbReference>
<dbReference type="InterPro" id="IPR014730">
    <property type="entry name" value="ETF_a/b_N"/>
</dbReference>
<sequence>MRVFAVAEIKFGELDPVSIELLNLANSIKGDGTAEAVVIGNNISNYAEELAKYADKVWKIEDASLENYNPELYVDVLFQLFSKEKPDIVLVANSSRGSEFAPALATKLNAPVITDIVGLDTSNGIKATRYIFQGKLLVDILVKDGETSVFTVRQGVFKEGSEVGGEVVDAGIKPSITPKREFSQIIEPEVGEVDISQADIIVSVGRGIEDASNIELAEELADALGGVVAGSRPVIDSGWLPKDRQVGISGKTVKPKLYLALGISGAFQHIMGMKDSELIIAVNKDPEAPIFGVAQYGIVGDIFEIVPALVDKLREIKG</sequence>
<dbReference type="InterPro" id="IPR033947">
    <property type="entry name" value="ETF_alpha_N"/>
</dbReference>